<proteinExistence type="predicted"/>
<protein>
    <recommendedName>
        <fullName evidence="3">Retrotransposon Copia-like N-terminal domain-containing protein</fullName>
    </recommendedName>
</protein>
<gene>
    <name evidence="1" type="ORF">I306_06897</name>
</gene>
<keyword evidence="2" id="KW-1185">Reference proteome</keyword>
<evidence type="ECO:0000313" key="2">
    <source>
        <dbReference type="Proteomes" id="UP000054272"/>
    </source>
</evidence>
<dbReference type="EMBL" id="KN848815">
    <property type="protein sequence ID" value="KIR76131.1"/>
    <property type="molecule type" value="Genomic_DNA"/>
</dbReference>
<reference evidence="1 2" key="1">
    <citation type="submission" date="2015-01" db="EMBL/GenBank/DDBJ databases">
        <title>The Genome Sequence of Cryptococcus gattii EJB2.</title>
        <authorList>
            <consortium name="The Broad Institute Genomics Platform"/>
            <person name="Cuomo C."/>
            <person name="Litvintseva A."/>
            <person name="Chen Y."/>
            <person name="Heitman J."/>
            <person name="Sun S."/>
            <person name="Springer D."/>
            <person name="Dromer F."/>
            <person name="Young S."/>
            <person name="Zeng Q."/>
            <person name="Gargeya S."/>
            <person name="Abouelleil A."/>
            <person name="Alvarado L."/>
            <person name="Chapman S.B."/>
            <person name="Gainer-Dewar J."/>
            <person name="Goldberg J."/>
            <person name="Griggs A."/>
            <person name="Gujja S."/>
            <person name="Hansen M."/>
            <person name="Howarth C."/>
            <person name="Imamovic A."/>
            <person name="Larimer J."/>
            <person name="Murphy C."/>
            <person name="Naylor J."/>
            <person name="Pearson M."/>
            <person name="Priest M."/>
            <person name="Roberts A."/>
            <person name="Saif S."/>
            <person name="Shea T."/>
            <person name="Sykes S."/>
            <person name="Wortman J."/>
            <person name="Nusbaum C."/>
            <person name="Birren B."/>
        </authorList>
    </citation>
    <scope>NUCLEOTIDE SEQUENCE [LARGE SCALE GENOMIC DNA]</scope>
    <source>
        <strain evidence="1 2">EJB2</strain>
    </source>
</reference>
<sequence length="101" mass="11241">MAIADADYQFFSKVVILTDSSNYAEWERLIQTTLILKDLEIMNPVTLIGEATSEDKANYKEVQLLLSAESICVNTAKSLGLWAKQKDQYSASIGSHQAQLL</sequence>
<organism evidence="1 2">
    <name type="scientific">Cryptococcus gattii EJB2</name>
    <dbReference type="NCBI Taxonomy" id="1296103"/>
    <lineage>
        <taxon>Eukaryota</taxon>
        <taxon>Fungi</taxon>
        <taxon>Dikarya</taxon>
        <taxon>Basidiomycota</taxon>
        <taxon>Agaricomycotina</taxon>
        <taxon>Tremellomycetes</taxon>
        <taxon>Tremellales</taxon>
        <taxon>Cryptococcaceae</taxon>
        <taxon>Cryptococcus</taxon>
        <taxon>Cryptococcus gattii species complex</taxon>
    </lineage>
</organism>
<evidence type="ECO:0000313" key="1">
    <source>
        <dbReference type="EMBL" id="KIR76131.1"/>
    </source>
</evidence>
<accession>A0ABR5BKF9</accession>
<dbReference type="Proteomes" id="UP000054272">
    <property type="component" value="Unassembled WGS sequence"/>
</dbReference>
<name>A0ABR5BKF9_9TREE</name>
<evidence type="ECO:0008006" key="3">
    <source>
        <dbReference type="Google" id="ProtNLM"/>
    </source>
</evidence>